<keyword evidence="2" id="KW-1185">Reference proteome</keyword>
<comment type="caution">
    <text evidence="1">The sequence shown here is derived from an EMBL/GenBank/DDBJ whole genome shotgun (WGS) entry which is preliminary data.</text>
</comment>
<evidence type="ECO:0000313" key="1">
    <source>
        <dbReference type="EMBL" id="MFC3909131.1"/>
    </source>
</evidence>
<name>A0ABV8CG54_9GAMM</name>
<protein>
    <submittedName>
        <fullName evidence="1">Uncharacterized protein</fullName>
    </submittedName>
</protein>
<proteinExistence type="predicted"/>
<gene>
    <name evidence="1" type="ORF">ACFORL_08590</name>
</gene>
<sequence>MPAQVSLSPQQIAQFKEEIKQADGELDLTKFVKVCSVAELAELYNEIPVRVKIVKYSLDYVNSTRLKPIIRESLKYLPQHVIGLHNKGVSIIDGSEEGVQFCRAIPSSIKNLILEEYFYDLNKPVDSNNIVEAFKAITSIESLILKPTLIESLNGYEKLIFDNIPANVKQLKLDGFWFLSADGQTLTNIFSGLRCTQLTIHELNAIDSEINIETIMHNSRVMLQSLKTSMVKGLVLSEITKWGQLGNSLDGTVFKRRNRERVDQILTYVPKSIVEIDYKDDNIKLNRPMSENNRLKRIFLANHKQQLKEDKQGCFGFFRNTNVRKLMPFEDIIKHAQNHNNRSRQICIKLGWMDNTGNLVNKEIKELLQPQQSGGIATPHVR</sequence>
<dbReference type="Proteomes" id="UP001595758">
    <property type="component" value="Unassembled WGS sequence"/>
</dbReference>
<dbReference type="RefSeq" id="WP_382343060.1">
    <property type="nucleotide sequence ID" value="NZ_JBHSAB010000020.1"/>
</dbReference>
<evidence type="ECO:0000313" key="2">
    <source>
        <dbReference type="Proteomes" id="UP001595758"/>
    </source>
</evidence>
<reference evidence="2" key="1">
    <citation type="journal article" date="2019" name="Int. J. Syst. Evol. Microbiol.">
        <title>The Global Catalogue of Microorganisms (GCM) 10K type strain sequencing project: providing services to taxonomists for standard genome sequencing and annotation.</title>
        <authorList>
            <consortium name="The Broad Institute Genomics Platform"/>
            <consortium name="The Broad Institute Genome Sequencing Center for Infectious Disease"/>
            <person name="Wu L."/>
            <person name="Ma J."/>
        </authorList>
    </citation>
    <scope>NUCLEOTIDE SEQUENCE [LARGE SCALE GENOMIC DNA]</scope>
    <source>
        <strain evidence="2">CCUG 59858</strain>
    </source>
</reference>
<organism evidence="1 2">
    <name type="scientific">Legionella dresdenensis</name>
    <dbReference type="NCBI Taxonomy" id="450200"/>
    <lineage>
        <taxon>Bacteria</taxon>
        <taxon>Pseudomonadati</taxon>
        <taxon>Pseudomonadota</taxon>
        <taxon>Gammaproteobacteria</taxon>
        <taxon>Legionellales</taxon>
        <taxon>Legionellaceae</taxon>
        <taxon>Legionella</taxon>
    </lineage>
</organism>
<accession>A0ABV8CG54</accession>
<dbReference type="EMBL" id="JBHSAB010000020">
    <property type="protein sequence ID" value="MFC3909131.1"/>
    <property type="molecule type" value="Genomic_DNA"/>
</dbReference>